<evidence type="ECO:0000313" key="3">
    <source>
        <dbReference type="Proteomes" id="UP000692954"/>
    </source>
</evidence>
<gene>
    <name evidence="2" type="ORF">PSON_ATCC_30995.1.T3650001</name>
</gene>
<protein>
    <submittedName>
        <fullName evidence="2">Uncharacterized protein</fullName>
    </submittedName>
</protein>
<keyword evidence="3" id="KW-1185">Reference proteome</keyword>
<comment type="caution">
    <text evidence="2">The sequence shown here is derived from an EMBL/GenBank/DDBJ whole genome shotgun (WGS) entry which is preliminary data.</text>
</comment>
<accession>A0A8S1RQH4</accession>
<proteinExistence type="predicted"/>
<dbReference type="EMBL" id="CAJJDN010000365">
    <property type="protein sequence ID" value="CAD8131051.1"/>
    <property type="molecule type" value="Genomic_DNA"/>
</dbReference>
<organism evidence="2 3">
    <name type="scientific">Paramecium sonneborni</name>
    <dbReference type="NCBI Taxonomy" id="65129"/>
    <lineage>
        <taxon>Eukaryota</taxon>
        <taxon>Sar</taxon>
        <taxon>Alveolata</taxon>
        <taxon>Ciliophora</taxon>
        <taxon>Intramacronucleata</taxon>
        <taxon>Oligohymenophorea</taxon>
        <taxon>Peniculida</taxon>
        <taxon>Parameciidae</taxon>
        <taxon>Paramecium</taxon>
    </lineage>
</organism>
<dbReference type="AlphaFoldDB" id="A0A8S1RQH4"/>
<dbReference type="Proteomes" id="UP000692954">
    <property type="component" value="Unassembled WGS sequence"/>
</dbReference>
<sequence length="207" mass="24334">MKQLKQELEQLNQKIEKLKLENQKLKDQIEQQSNQLYFFQQQQQQYYPKKTNLSTPFLSSRNSSYQKVSFKFQGKLGIRIENDGKRAQDKGSFLTSGFVICEPSIPFNQNVKLAFLIIQNYYNIQLGICSKDKYGEMNSKYMTDDLASLQFYDNDTIVIDIRMKEKKLVFKKLRSSQHREIKIDTSQVLYPCVYLGSSSIIEIVDYN</sequence>
<keyword evidence="1" id="KW-0175">Coiled coil</keyword>
<evidence type="ECO:0000313" key="2">
    <source>
        <dbReference type="EMBL" id="CAD8131051.1"/>
    </source>
</evidence>
<feature type="coiled-coil region" evidence="1">
    <location>
        <begin position="1"/>
        <end position="42"/>
    </location>
</feature>
<name>A0A8S1RQH4_9CILI</name>
<evidence type="ECO:0000256" key="1">
    <source>
        <dbReference type="SAM" id="Coils"/>
    </source>
</evidence>
<reference evidence="2" key="1">
    <citation type="submission" date="2021-01" db="EMBL/GenBank/DDBJ databases">
        <authorList>
            <consortium name="Genoscope - CEA"/>
            <person name="William W."/>
        </authorList>
    </citation>
    <scope>NUCLEOTIDE SEQUENCE</scope>
</reference>